<accession>A0A6C2CQ48</accession>
<evidence type="ECO:0000313" key="4">
    <source>
        <dbReference type="Proteomes" id="UP000389128"/>
    </source>
</evidence>
<gene>
    <name evidence="3" type="ORF">ETQ85_13245</name>
</gene>
<proteinExistence type="predicted"/>
<dbReference type="PANTHER" id="PTHR40252:SF2">
    <property type="entry name" value="BLR0328 PROTEIN"/>
    <property type="match status" value="1"/>
</dbReference>
<dbReference type="SMART" id="SM01204">
    <property type="entry name" value="FIST_C"/>
    <property type="match status" value="1"/>
</dbReference>
<dbReference type="InterPro" id="IPR013702">
    <property type="entry name" value="FIST_domain_N"/>
</dbReference>
<feature type="domain" description="FIST" evidence="1">
    <location>
        <begin position="40"/>
        <end position="241"/>
    </location>
</feature>
<dbReference type="Pfam" id="PF10442">
    <property type="entry name" value="FIST_C"/>
    <property type="match status" value="1"/>
</dbReference>
<dbReference type="PANTHER" id="PTHR40252">
    <property type="entry name" value="BLR0328 PROTEIN"/>
    <property type="match status" value="1"/>
</dbReference>
<protein>
    <submittedName>
        <fullName evidence="3">FIST domain containing protein</fullName>
    </submittedName>
</protein>
<feature type="domain" description="FIST C-domain" evidence="2">
    <location>
        <begin position="242"/>
        <end position="372"/>
    </location>
</feature>
<dbReference type="RefSeq" id="WP_148579551.1">
    <property type="nucleotide sequence ID" value="NZ_JAVEUW010000013.1"/>
</dbReference>
<evidence type="ECO:0000259" key="1">
    <source>
        <dbReference type="SMART" id="SM00897"/>
    </source>
</evidence>
<dbReference type="Proteomes" id="UP000389128">
    <property type="component" value="Unassembled WGS sequence"/>
</dbReference>
<dbReference type="OrthoDB" id="9770435at2"/>
<dbReference type="EMBL" id="SDKK01000011">
    <property type="protein sequence ID" value="TYC56257.1"/>
    <property type="molecule type" value="Genomic_DNA"/>
</dbReference>
<evidence type="ECO:0000313" key="3">
    <source>
        <dbReference type="EMBL" id="TYC56257.1"/>
    </source>
</evidence>
<name>A0A6C2CQ48_9RHOO</name>
<comment type="caution">
    <text evidence="3">The sequence shown here is derived from an EMBL/GenBank/DDBJ whole genome shotgun (WGS) entry which is preliminary data.</text>
</comment>
<reference evidence="3 4" key="1">
    <citation type="submission" date="2019-01" db="EMBL/GenBank/DDBJ databases">
        <title>Zoogloea oleivorans genome sequencing and assembly.</title>
        <authorList>
            <person name="Tancsics A."/>
            <person name="Farkas M."/>
            <person name="Kriszt B."/>
            <person name="Maroti G."/>
            <person name="Horvath B."/>
        </authorList>
    </citation>
    <scope>NUCLEOTIDE SEQUENCE [LARGE SCALE GENOMIC DNA]</scope>
    <source>
        <strain evidence="3 4">Buc</strain>
    </source>
</reference>
<dbReference type="Pfam" id="PF08495">
    <property type="entry name" value="FIST"/>
    <property type="match status" value="1"/>
</dbReference>
<evidence type="ECO:0000259" key="2">
    <source>
        <dbReference type="SMART" id="SM01204"/>
    </source>
</evidence>
<dbReference type="SMART" id="SM00897">
    <property type="entry name" value="FIST"/>
    <property type="match status" value="1"/>
</dbReference>
<dbReference type="InterPro" id="IPR019494">
    <property type="entry name" value="FIST_C"/>
</dbReference>
<dbReference type="AlphaFoldDB" id="A0A6C2CQ48"/>
<keyword evidence="4" id="KW-1185">Reference proteome</keyword>
<sequence length="390" mass="41215">MNTTTLADPGGESGIRTGTSHCSQAADAAHELAALLAPSAGGLALVFASSRFASNELADGLRDAFGDTPLIGCTTAGEIGPEGYQEGSLTGAAFGPGDIDFEIGLLEDLDQTDTRAMTGFAHALRHRLQARHPGLGSETFLAFMLVDGLCAREESIARAFHDGLGGIPLSGGSAGDELNFAETRVIFNGRLVENAAVLLVATTTRPFTVFKTQHFTPTMTRLVVTGAIPEKRIVTEINGCPAAPEYARALGIDPASLTPQTFAAHPVVVRIGNADFVRSIQRANPDGSLSFFCAIDRGIVFKVAHGEDLLANLDTALVDAGTQVGEVALTLGCDCILRRLECRERGITEQVGQRLAHSRVIGFSTFGEQYRGMHINQTFTGIAFGRRARS</sequence>
<organism evidence="3 4">
    <name type="scientific">Zoogloea oleivorans</name>
    <dbReference type="NCBI Taxonomy" id="1552750"/>
    <lineage>
        <taxon>Bacteria</taxon>
        <taxon>Pseudomonadati</taxon>
        <taxon>Pseudomonadota</taxon>
        <taxon>Betaproteobacteria</taxon>
        <taxon>Rhodocyclales</taxon>
        <taxon>Zoogloeaceae</taxon>
        <taxon>Zoogloea</taxon>
    </lineage>
</organism>